<dbReference type="RefSeq" id="WP_379798902.1">
    <property type="nucleotide sequence ID" value="NZ_JBHSFY010000008.1"/>
</dbReference>
<dbReference type="EMBL" id="JBHSFY010000008">
    <property type="protein sequence ID" value="MFC4478363.1"/>
    <property type="molecule type" value="Genomic_DNA"/>
</dbReference>
<keyword evidence="3" id="KW-1185">Reference proteome</keyword>
<protein>
    <submittedName>
        <fullName evidence="2">DUF6985 domain-containing protein</fullName>
    </submittedName>
</protein>
<proteinExistence type="predicted"/>
<name>A0ABV8ZF86_9FLAO</name>
<sequence length="184" mass="21951">MEKHITSKTIGKLNQNSDFSDWWESTEIKIPFLDNRKLKITFMDFEPEYDKKFIEEADQALTNFLKMNIEDRNLISELAYQNCMDFLDLIEYDEADDSLREIQNTDEIWEFIYPEKIYISRRYKNDKDVYISIACNCDWEQEHGLQLVFRQGKKLTRISSQDGHLTEADAYAKPDSQDKLLSEF</sequence>
<accession>A0ABV8ZF86</accession>
<organism evidence="2 3">
    <name type="scientific">Flavobacterium chungangensis</name>
    <dbReference type="NCBI Taxonomy" id="2708132"/>
    <lineage>
        <taxon>Bacteria</taxon>
        <taxon>Pseudomonadati</taxon>
        <taxon>Bacteroidota</taxon>
        <taxon>Flavobacteriia</taxon>
        <taxon>Flavobacteriales</taxon>
        <taxon>Flavobacteriaceae</taxon>
        <taxon>Flavobacterium</taxon>
    </lineage>
</organism>
<dbReference type="Proteomes" id="UP001596003">
    <property type="component" value="Unassembled WGS sequence"/>
</dbReference>
<evidence type="ECO:0000313" key="3">
    <source>
        <dbReference type="Proteomes" id="UP001596003"/>
    </source>
</evidence>
<reference evidence="3" key="1">
    <citation type="journal article" date="2019" name="Int. J. Syst. Evol. Microbiol.">
        <title>The Global Catalogue of Microorganisms (GCM) 10K type strain sequencing project: providing services to taxonomists for standard genome sequencing and annotation.</title>
        <authorList>
            <consortium name="The Broad Institute Genomics Platform"/>
            <consortium name="The Broad Institute Genome Sequencing Center for Infectious Disease"/>
            <person name="Wu L."/>
            <person name="Ma J."/>
        </authorList>
    </citation>
    <scope>NUCLEOTIDE SEQUENCE [LARGE SCALE GENOMIC DNA]</scope>
    <source>
        <strain evidence="3">NBRC 103627</strain>
    </source>
</reference>
<evidence type="ECO:0000259" key="1">
    <source>
        <dbReference type="Pfam" id="PF22481"/>
    </source>
</evidence>
<dbReference type="Pfam" id="PF22481">
    <property type="entry name" value="DUF6985"/>
    <property type="match status" value="1"/>
</dbReference>
<comment type="caution">
    <text evidence="2">The sequence shown here is derived from an EMBL/GenBank/DDBJ whole genome shotgun (WGS) entry which is preliminary data.</text>
</comment>
<gene>
    <name evidence="2" type="ORF">ACFO3N_14910</name>
</gene>
<evidence type="ECO:0000313" key="2">
    <source>
        <dbReference type="EMBL" id="MFC4478363.1"/>
    </source>
</evidence>
<feature type="domain" description="DUF6985" evidence="1">
    <location>
        <begin position="10"/>
        <end position="165"/>
    </location>
</feature>
<dbReference type="InterPro" id="IPR054254">
    <property type="entry name" value="DUF6985"/>
</dbReference>